<keyword evidence="4" id="KW-1185">Reference proteome</keyword>
<name>A0A072VSQ2_MEDTR</name>
<feature type="region of interest" description="Disordered" evidence="1">
    <location>
        <begin position="165"/>
        <end position="198"/>
    </location>
</feature>
<organism evidence="2 4">
    <name type="scientific">Medicago truncatula</name>
    <name type="common">Barrel medic</name>
    <name type="synonym">Medicago tribuloides</name>
    <dbReference type="NCBI Taxonomy" id="3880"/>
    <lineage>
        <taxon>Eukaryota</taxon>
        <taxon>Viridiplantae</taxon>
        <taxon>Streptophyta</taxon>
        <taxon>Embryophyta</taxon>
        <taxon>Tracheophyta</taxon>
        <taxon>Spermatophyta</taxon>
        <taxon>Magnoliopsida</taxon>
        <taxon>eudicotyledons</taxon>
        <taxon>Gunneridae</taxon>
        <taxon>Pentapetalae</taxon>
        <taxon>rosids</taxon>
        <taxon>fabids</taxon>
        <taxon>Fabales</taxon>
        <taxon>Fabaceae</taxon>
        <taxon>Papilionoideae</taxon>
        <taxon>50 kb inversion clade</taxon>
        <taxon>NPAAA clade</taxon>
        <taxon>Hologalegina</taxon>
        <taxon>IRL clade</taxon>
        <taxon>Trifolieae</taxon>
        <taxon>Medicago</taxon>
    </lineage>
</organism>
<reference evidence="2 4" key="2">
    <citation type="journal article" date="2014" name="BMC Genomics">
        <title>An improved genome release (version Mt4.0) for the model legume Medicago truncatula.</title>
        <authorList>
            <person name="Tang H."/>
            <person name="Krishnakumar V."/>
            <person name="Bidwell S."/>
            <person name="Rosen B."/>
            <person name="Chan A."/>
            <person name="Zhou S."/>
            <person name="Gentzbittel L."/>
            <person name="Childs K.L."/>
            <person name="Yandell M."/>
            <person name="Gundlach H."/>
            <person name="Mayer K.F."/>
            <person name="Schwartz D.C."/>
            <person name="Town C.D."/>
        </authorList>
    </citation>
    <scope>GENOME REANNOTATION</scope>
    <source>
        <strain evidence="2">A17</strain>
        <strain evidence="3 4">cv. Jemalong A17</strain>
    </source>
</reference>
<evidence type="ECO:0000313" key="3">
    <source>
        <dbReference type="EnsemblPlants" id="KEH44438"/>
    </source>
</evidence>
<protein>
    <recommendedName>
        <fullName evidence="5">Retrotransposon gag domain-containing protein</fullName>
    </recommendedName>
</protein>
<reference evidence="3" key="3">
    <citation type="submission" date="2015-04" db="UniProtKB">
        <authorList>
            <consortium name="EnsemblPlants"/>
        </authorList>
    </citation>
    <scope>IDENTIFICATION</scope>
    <source>
        <strain evidence="3">cv. Jemalong A17</strain>
    </source>
</reference>
<reference evidence="2 4" key="1">
    <citation type="journal article" date="2011" name="Nature">
        <title>The Medicago genome provides insight into the evolution of rhizobial symbioses.</title>
        <authorList>
            <person name="Young N.D."/>
            <person name="Debelle F."/>
            <person name="Oldroyd G.E."/>
            <person name="Geurts R."/>
            <person name="Cannon S.B."/>
            <person name="Udvardi M.K."/>
            <person name="Benedito V.A."/>
            <person name="Mayer K.F."/>
            <person name="Gouzy J."/>
            <person name="Schoof H."/>
            <person name="Van de Peer Y."/>
            <person name="Proost S."/>
            <person name="Cook D.R."/>
            <person name="Meyers B.C."/>
            <person name="Spannagl M."/>
            <person name="Cheung F."/>
            <person name="De Mita S."/>
            <person name="Krishnakumar V."/>
            <person name="Gundlach H."/>
            <person name="Zhou S."/>
            <person name="Mudge J."/>
            <person name="Bharti A.K."/>
            <person name="Murray J.D."/>
            <person name="Naoumkina M.A."/>
            <person name="Rosen B."/>
            <person name="Silverstein K.A."/>
            <person name="Tang H."/>
            <person name="Rombauts S."/>
            <person name="Zhao P.X."/>
            <person name="Zhou P."/>
            <person name="Barbe V."/>
            <person name="Bardou P."/>
            <person name="Bechner M."/>
            <person name="Bellec A."/>
            <person name="Berger A."/>
            <person name="Berges H."/>
            <person name="Bidwell S."/>
            <person name="Bisseling T."/>
            <person name="Choisne N."/>
            <person name="Couloux A."/>
            <person name="Denny R."/>
            <person name="Deshpande S."/>
            <person name="Dai X."/>
            <person name="Doyle J.J."/>
            <person name="Dudez A.M."/>
            <person name="Farmer A.D."/>
            <person name="Fouteau S."/>
            <person name="Franken C."/>
            <person name="Gibelin C."/>
            <person name="Gish J."/>
            <person name="Goldstein S."/>
            <person name="Gonzalez A.J."/>
            <person name="Green P.J."/>
            <person name="Hallab A."/>
            <person name="Hartog M."/>
            <person name="Hua A."/>
            <person name="Humphray S.J."/>
            <person name="Jeong D.H."/>
            <person name="Jing Y."/>
            <person name="Jocker A."/>
            <person name="Kenton S.M."/>
            <person name="Kim D.J."/>
            <person name="Klee K."/>
            <person name="Lai H."/>
            <person name="Lang C."/>
            <person name="Lin S."/>
            <person name="Macmil S.L."/>
            <person name="Magdelenat G."/>
            <person name="Matthews L."/>
            <person name="McCorrison J."/>
            <person name="Monaghan E.L."/>
            <person name="Mun J.H."/>
            <person name="Najar F.Z."/>
            <person name="Nicholson C."/>
            <person name="Noirot C."/>
            <person name="O'Bleness M."/>
            <person name="Paule C.R."/>
            <person name="Poulain J."/>
            <person name="Prion F."/>
            <person name="Qin B."/>
            <person name="Qu C."/>
            <person name="Retzel E.F."/>
            <person name="Riddle C."/>
            <person name="Sallet E."/>
            <person name="Samain S."/>
            <person name="Samson N."/>
            <person name="Sanders I."/>
            <person name="Saurat O."/>
            <person name="Scarpelli C."/>
            <person name="Schiex T."/>
            <person name="Segurens B."/>
            <person name="Severin A.J."/>
            <person name="Sherrier D.J."/>
            <person name="Shi R."/>
            <person name="Sims S."/>
            <person name="Singer S.R."/>
            <person name="Sinharoy S."/>
            <person name="Sterck L."/>
            <person name="Viollet A."/>
            <person name="Wang B.B."/>
            <person name="Wang K."/>
            <person name="Wang M."/>
            <person name="Wang X."/>
            <person name="Warfsmann J."/>
            <person name="Weissenbach J."/>
            <person name="White D.D."/>
            <person name="White J.D."/>
            <person name="Wiley G.B."/>
            <person name="Wincker P."/>
            <person name="Xing Y."/>
            <person name="Yang L."/>
            <person name="Yao Z."/>
            <person name="Ying F."/>
            <person name="Zhai J."/>
            <person name="Zhou L."/>
            <person name="Zuber A."/>
            <person name="Denarie J."/>
            <person name="Dixon R.A."/>
            <person name="May G.D."/>
            <person name="Schwartz D.C."/>
            <person name="Rogers J."/>
            <person name="Quetier F."/>
            <person name="Town C.D."/>
            <person name="Roe B.A."/>
        </authorList>
    </citation>
    <scope>NUCLEOTIDE SEQUENCE [LARGE SCALE GENOMIC DNA]</scope>
    <source>
        <strain evidence="2">A17</strain>
        <strain evidence="3 4">cv. Jemalong A17</strain>
    </source>
</reference>
<sequence>MDGIWTLKYKLSQFTGTDPAGWITRAEMFFADNEIHSCDKLQWAFMSMEDEKALLWFYSWCQENPDADWKSFSMAMIREFGARMEHRTDKQMVQNHDQESEPKLWKMAEKHDEPVLEKIINDGEGRYVNEISPSSEKVVDAEMENFETKKSRKDNRIGGRVLNEKGTDEERKARRKSYMTIRKREQEGGVYPQPPPEPFPLNLKERSCKYKTLYVAWLFEGGLSGFQQWDPGGKRIQVSFFNSALRTRLFF</sequence>
<accession>A0A072VSQ2</accession>
<dbReference type="HOGENOM" id="CLU_096960_0_0_1"/>
<dbReference type="EnsemblPlants" id="KEH44438">
    <property type="protein sequence ID" value="KEH44438"/>
    <property type="gene ID" value="MTR_1g115165"/>
</dbReference>
<evidence type="ECO:0008006" key="5">
    <source>
        <dbReference type="Google" id="ProtNLM"/>
    </source>
</evidence>
<dbReference type="EMBL" id="CM001217">
    <property type="protein sequence ID" value="KEH44438.1"/>
    <property type="molecule type" value="Genomic_DNA"/>
</dbReference>
<evidence type="ECO:0000256" key="1">
    <source>
        <dbReference type="SAM" id="MobiDB-lite"/>
    </source>
</evidence>
<gene>
    <name evidence="2" type="ordered locus">MTR_1g115165</name>
</gene>
<dbReference type="Proteomes" id="UP000002051">
    <property type="component" value="Unassembled WGS sequence"/>
</dbReference>
<proteinExistence type="predicted"/>
<dbReference type="AlphaFoldDB" id="A0A072VSQ2"/>
<evidence type="ECO:0000313" key="2">
    <source>
        <dbReference type="EMBL" id="KEH44438.1"/>
    </source>
</evidence>
<evidence type="ECO:0000313" key="4">
    <source>
        <dbReference type="Proteomes" id="UP000002051"/>
    </source>
</evidence>